<comment type="caution">
    <text evidence="2">The sequence shown here is derived from an EMBL/GenBank/DDBJ whole genome shotgun (WGS) entry which is preliminary data.</text>
</comment>
<organism evidence="2 3">
    <name type="scientific">Candidatus Sungiibacteriota bacterium</name>
    <dbReference type="NCBI Taxonomy" id="2750080"/>
    <lineage>
        <taxon>Bacteria</taxon>
        <taxon>Candidatus Sungiibacteriota</taxon>
    </lineage>
</organism>
<dbReference type="AlphaFoldDB" id="A0A932DSA4"/>
<name>A0A932DSA4_9BACT</name>
<proteinExistence type="predicted"/>
<sequence length="94" mass="10029">MEIVNKKGSSLTFSALGGRGKEKKEKAAGKIAVGSEGEAEGGCGGNSASPEPKRSPAALLVQSRGQQKSFLFLLEEKEIARQIKKCEENFFAEQ</sequence>
<dbReference type="Proteomes" id="UP000709672">
    <property type="component" value="Unassembled WGS sequence"/>
</dbReference>
<dbReference type="EMBL" id="JACPHQ010000006">
    <property type="protein sequence ID" value="MBI2465702.1"/>
    <property type="molecule type" value="Genomic_DNA"/>
</dbReference>
<feature type="compositionally biased region" description="Basic and acidic residues" evidence="1">
    <location>
        <begin position="19"/>
        <end position="28"/>
    </location>
</feature>
<gene>
    <name evidence="2" type="ORF">HYV66_00505</name>
</gene>
<evidence type="ECO:0000256" key="1">
    <source>
        <dbReference type="SAM" id="MobiDB-lite"/>
    </source>
</evidence>
<evidence type="ECO:0000313" key="3">
    <source>
        <dbReference type="Proteomes" id="UP000709672"/>
    </source>
</evidence>
<accession>A0A932DSA4</accession>
<evidence type="ECO:0000313" key="2">
    <source>
        <dbReference type="EMBL" id="MBI2465702.1"/>
    </source>
</evidence>
<reference evidence="2" key="1">
    <citation type="submission" date="2020-07" db="EMBL/GenBank/DDBJ databases">
        <title>Huge and variable diversity of episymbiotic CPR bacteria and DPANN archaea in groundwater ecosystems.</title>
        <authorList>
            <person name="He C.Y."/>
            <person name="Keren R."/>
            <person name="Whittaker M."/>
            <person name="Farag I.F."/>
            <person name="Doudna J."/>
            <person name="Cate J.H.D."/>
            <person name="Banfield J.F."/>
        </authorList>
    </citation>
    <scope>NUCLEOTIDE SEQUENCE</scope>
    <source>
        <strain evidence="2">NC_groundwater_418_Ag_B-0.1um_45_10</strain>
    </source>
</reference>
<protein>
    <submittedName>
        <fullName evidence="2">Uncharacterized protein</fullName>
    </submittedName>
</protein>
<feature type="region of interest" description="Disordered" evidence="1">
    <location>
        <begin position="1"/>
        <end position="56"/>
    </location>
</feature>